<evidence type="ECO:0000313" key="5">
    <source>
        <dbReference type="EMBL" id="PDQ34827.1"/>
    </source>
</evidence>
<organism evidence="5 6">
    <name type="scientific">Candidatus Lumbricidiphila eiseniae</name>
    <dbReference type="NCBI Taxonomy" id="1969409"/>
    <lineage>
        <taxon>Bacteria</taxon>
        <taxon>Bacillati</taxon>
        <taxon>Actinomycetota</taxon>
        <taxon>Actinomycetes</taxon>
        <taxon>Micrococcales</taxon>
        <taxon>Microbacteriaceae</taxon>
        <taxon>Candidatus Lumbricidiphila</taxon>
    </lineage>
</organism>
<dbReference type="GO" id="GO:0003700">
    <property type="term" value="F:DNA-binding transcription factor activity"/>
    <property type="evidence" value="ECO:0007669"/>
    <property type="project" value="TreeGrafter"/>
</dbReference>
<proteinExistence type="predicted"/>
<keyword evidence="1" id="KW-0805">Transcription regulation</keyword>
<protein>
    <recommendedName>
        <fullName evidence="4">Transcriptional regulator LacI/GalR-like sensor domain-containing protein</fullName>
    </recommendedName>
</protein>
<evidence type="ECO:0000259" key="4">
    <source>
        <dbReference type="Pfam" id="PF13377"/>
    </source>
</evidence>
<keyword evidence="3" id="KW-0804">Transcription</keyword>
<dbReference type="Gene3D" id="3.40.50.2300">
    <property type="match status" value="2"/>
</dbReference>
<name>A0A2A6FQ69_9MICO</name>
<keyword evidence="2" id="KW-0238">DNA-binding</keyword>
<feature type="domain" description="Transcriptional regulator LacI/GalR-like sensor" evidence="4">
    <location>
        <begin position="114"/>
        <end position="263"/>
    </location>
</feature>
<dbReference type="InterPro" id="IPR046335">
    <property type="entry name" value="LacI/GalR-like_sensor"/>
</dbReference>
<evidence type="ECO:0000256" key="1">
    <source>
        <dbReference type="ARBA" id="ARBA00023015"/>
    </source>
</evidence>
<evidence type="ECO:0000256" key="2">
    <source>
        <dbReference type="ARBA" id="ARBA00023125"/>
    </source>
</evidence>
<dbReference type="SUPFAM" id="SSF53822">
    <property type="entry name" value="Periplasmic binding protein-like I"/>
    <property type="match status" value="1"/>
</dbReference>
<comment type="caution">
    <text evidence="5">The sequence shown here is derived from an EMBL/GenBank/DDBJ whole genome shotgun (WGS) entry which is preliminary data.</text>
</comment>
<sequence>MSGIALAIPASGNGDHFLDSLVHALADLLIQNGMSLITKVIADGQSEEQLYRHWARVGRISGVVLLEVRANDRRVKLLRSLGMPFAAVVDATLDVDFPAVIVDLAASISVLRRFLAARPHRRAFYITRPVERVTTLSNTALIEAIAADDLFDVVETEHSVDAALTAGSTASAAGPVTLVFDSDVHAVAALAAFHTRGISVPEDVAIISWTNSALCQSARRSITALDRRGSEIGTLIGARIIDAIAGDQVSHDRAPEPFIIVGETA</sequence>
<dbReference type="GO" id="GO:0000976">
    <property type="term" value="F:transcription cis-regulatory region binding"/>
    <property type="evidence" value="ECO:0007669"/>
    <property type="project" value="TreeGrafter"/>
</dbReference>
<evidence type="ECO:0000313" key="6">
    <source>
        <dbReference type="Proteomes" id="UP000219994"/>
    </source>
</evidence>
<dbReference type="AlphaFoldDB" id="A0A2A6FQ69"/>
<gene>
    <name evidence="5" type="ORF">B5766_09570</name>
</gene>
<accession>A0A2A6FQ69</accession>
<reference evidence="6" key="1">
    <citation type="submission" date="2017-03" db="EMBL/GenBank/DDBJ databases">
        <authorList>
            <person name="Lund M.B."/>
        </authorList>
    </citation>
    <scope>NUCLEOTIDE SEQUENCE [LARGE SCALE GENOMIC DNA]</scope>
</reference>
<dbReference type="EMBL" id="NAEP01000045">
    <property type="protein sequence ID" value="PDQ34827.1"/>
    <property type="molecule type" value="Genomic_DNA"/>
</dbReference>
<dbReference type="Pfam" id="PF13377">
    <property type="entry name" value="Peripla_BP_3"/>
    <property type="match status" value="1"/>
</dbReference>
<dbReference type="InterPro" id="IPR028082">
    <property type="entry name" value="Peripla_BP_I"/>
</dbReference>
<dbReference type="Proteomes" id="UP000219994">
    <property type="component" value="Unassembled WGS sequence"/>
</dbReference>
<evidence type="ECO:0000256" key="3">
    <source>
        <dbReference type="ARBA" id="ARBA00023163"/>
    </source>
</evidence>
<dbReference type="PANTHER" id="PTHR30146">
    <property type="entry name" value="LACI-RELATED TRANSCRIPTIONAL REPRESSOR"/>
    <property type="match status" value="1"/>
</dbReference>
<dbReference type="PANTHER" id="PTHR30146:SF155">
    <property type="entry name" value="ALANINE RACEMASE"/>
    <property type="match status" value="1"/>
</dbReference>